<feature type="transmembrane region" description="Helical" evidence="1">
    <location>
        <begin position="21"/>
        <end position="39"/>
    </location>
</feature>
<evidence type="ECO:0000313" key="2">
    <source>
        <dbReference type="EMBL" id="DAE26285.1"/>
    </source>
</evidence>
<proteinExistence type="predicted"/>
<name>A0A8S5R5L9_9CAUD</name>
<accession>A0A8S5R5L9</accession>
<evidence type="ECO:0000256" key="1">
    <source>
        <dbReference type="SAM" id="Phobius"/>
    </source>
</evidence>
<protein>
    <submittedName>
        <fullName evidence="2">Uncharacterized protein</fullName>
    </submittedName>
</protein>
<keyword evidence="1" id="KW-0812">Transmembrane</keyword>
<organism evidence="2">
    <name type="scientific">Myoviridae sp. ctZiv5</name>
    <dbReference type="NCBI Taxonomy" id="2827289"/>
    <lineage>
        <taxon>Viruses</taxon>
        <taxon>Duplodnaviria</taxon>
        <taxon>Heunggongvirae</taxon>
        <taxon>Uroviricota</taxon>
        <taxon>Caudoviricetes</taxon>
    </lineage>
</organism>
<keyword evidence="1" id="KW-1133">Transmembrane helix</keyword>
<reference evidence="2" key="1">
    <citation type="journal article" date="2021" name="Proc. Natl. Acad. Sci. U.S.A.">
        <title>A Catalog of Tens of Thousands of Viruses from Human Metagenomes Reveals Hidden Associations with Chronic Diseases.</title>
        <authorList>
            <person name="Tisza M.J."/>
            <person name="Buck C.B."/>
        </authorList>
    </citation>
    <scope>NUCLEOTIDE SEQUENCE</scope>
    <source>
        <strain evidence="2">CtZiv5</strain>
    </source>
</reference>
<dbReference type="EMBL" id="BK015813">
    <property type="protein sequence ID" value="DAE26285.1"/>
    <property type="molecule type" value="Genomic_DNA"/>
</dbReference>
<keyword evidence="1" id="KW-0472">Membrane</keyword>
<sequence length="40" mass="4774">MNIWYSIKCEERKREKSPCAFLFPHNGVLIMALRLLPIVR</sequence>